<reference evidence="1" key="1">
    <citation type="submission" date="2021-03" db="EMBL/GenBank/DDBJ databases">
        <title>Evolutionary priming and transition to the ectomycorrhizal habit in an iconic lineage of mushroom-forming fungi: is preadaptation a requirement?</title>
        <authorList>
            <consortium name="DOE Joint Genome Institute"/>
            <person name="Looney B.P."/>
            <person name="Miyauchi S."/>
            <person name="Morin E."/>
            <person name="Drula E."/>
            <person name="Courty P.E."/>
            <person name="Chicoki N."/>
            <person name="Fauchery L."/>
            <person name="Kohler A."/>
            <person name="Kuo A."/>
            <person name="LaButti K."/>
            <person name="Pangilinan J."/>
            <person name="Lipzen A."/>
            <person name="Riley R."/>
            <person name="Andreopoulos W."/>
            <person name="He G."/>
            <person name="Johnson J."/>
            <person name="Barry K.W."/>
            <person name="Grigoriev I.V."/>
            <person name="Nagy L."/>
            <person name="Hibbett D."/>
            <person name="Henrissat B."/>
            <person name="Matheny P.B."/>
            <person name="Labbe J."/>
            <person name="Martin A.F."/>
        </authorList>
    </citation>
    <scope>NUCLEOTIDE SEQUENCE</scope>
    <source>
        <strain evidence="1">BPL698</strain>
    </source>
</reference>
<keyword evidence="2" id="KW-1185">Reference proteome</keyword>
<sequence>MRPSLSRFVRLLPRSTISPRENNHPPLRIYEELSKASRIQPTLIEILLNEKKAAGPTYPPNLRIEPVVSKKTFAGVKRELVTTMKGILRER</sequence>
<accession>A0ACC0TY05</accession>
<dbReference type="EMBL" id="JAGFNK010000341">
    <property type="protein sequence ID" value="KAI9452327.1"/>
    <property type="molecule type" value="Genomic_DNA"/>
</dbReference>
<evidence type="ECO:0000313" key="1">
    <source>
        <dbReference type="EMBL" id="KAI9452327.1"/>
    </source>
</evidence>
<protein>
    <submittedName>
        <fullName evidence="1">Uncharacterized protein</fullName>
    </submittedName>
</protein>
<comment type="caution">
    <text evidence="1">The sequence shown here is derived from an EMBL/GenBank/DDBJ whole genome shotgun (WGS) entry which is preliminary data.</text>
</comment>
<evidence type="ECO:0000313" key="2">
    <source>
        <dbReference type="Proteomes" id="UP001207468"/>
    </source>
</evidence>
<name>A0ACC0TY05_9AGAM</name>
<organism evidence="1 2">
    <name type="scientific">Russula earlei</name>
    <dbReference type="NCBI Taxonomy" id="71964"/>
    <lineage>
        <taxon>Eukaryota</taxon>
        <taxon>Fungi</taxon>
        <taxon>Dikarya</taxon>
        <taxon>Basidiomycota</taxon>
        <taxon>Agaricomycotina</taxon>
        <taxon>Agaricomycetes</taxon>
        <taxon>Russulales</taxon>
        <taxon>Russulaceae</taxon>
        <taxon>Russula</taxon>
    </lineage>
</organism>
<proteinExistence type="predicted"/>
<gene>
    <name evidence="1" type="ORF">F5148DRAFT_986090</name>
</gene>
<dbReference type="Proteomes" id="UP001207468">
    <property type="component" value="Unassembled WGS sequence"/>
</dbReference>